<dbReference type="EMBL" id="GBRH01227506">
    <property type="protein sequence ID" value="JAD70389.1"/>
    <property type="molecule type" value="Transcribed_RNA"/>
</dbReference>
<protein>
    <submittedName>
        <fullName evidence="1">Uncharacterized protein</fullName>
    </submittedName>
</protein>
<name>A0A0A9C252_ARUDO</name>
<sequence>MWIVERSSQHLIALHKKGMINKLANSSMDRIKTHGGVISTCFKIIKKQTIFLYEK</sequence>
<proteinExistence type="predicted"/>
<reference evidence="1" key="2">
    <citation type="journal article" date="2015" name="Data Brief">
        <title>Shoot transcriptome of the giant reed, Arundo donax.</title>
        <authorList>
            <person name="Barrero R.A."/>
            <person name="Guerrero F.D."/>
            <person name="Moolhuijzen P."/>
            <person name="Goolsby J.A."/>
            <person name="Tidwell J."/>
            <person name="Bellgard S.E."/>
            <person name="Bellgard M.I."/>
        </authorList>
    </citation>
    <scope>NUCLEOTIDE SEQUENCE</scope>
    <source>
        <tissue evidence="1">Shoot tissue taken approximately 20 cm above the soil surface</tissue>
    </source>
</reference>
<dbReference type="AlphaFoldDB" id="A0A0A9C252"/>
<accession>A0A0A9C252</accession>
<evidence type="ECO:0000313" key="1">
    <source>
        <dbReference type="EMBL" id="JAD70389.1"/>
    </source>
</evidence>
<organism evidence="1">
    <name type="scientific">Arundo donax</name>
    <name type="common">Giant reed</name>
    <name type="synonym">Donax arundinaceus</name>
    <dbReference type="NCBI Taxonomy" id="35708"/>
    <lineage>
        <taxon>Eukaryota</taxon>
        <taxon>Viridiplantae</taxon>
        <taxon>Streptophyta</taxon>
        <taxon>Embryophyta</taxon>
        <taxon>Tracheophyta</taxon>
        <taxon>Spermatophyta</taxon>
        <taxon>Magnoliopsida</taxon>
        <taxon>Liliopsida</taxon>
        <taxon>Poales</taxon>
        <taxon>Poaceae</taxon>
        <taxon>PACMAD clade</taxon>
        <taxon>Arundinoideae</taxon>
        <taxon>Arundineae</taxon>
        <taxon>Arundo</taxon>
    </lineage>
</organism>
<reference evidence="1" key="1">
    <citation type="submission" date="2014-09" db="EMBL/GenBank/DDBJ databases">
        <authorList>
            <person name="Magalhaes I.L.F."/>
            <person name="Oliveira U."/>
            <person name="Santos F.R."/>
            <person name="Vidigal T.H.D.A."/>
            <person name="Brescovit A.D."/>
            <person name="Santos A.J."/>
        </authorList>
    </citation>
    <scope>NUCLEOTIDE SEQUENCE</scope>
    <source>
        <tissue evidence="1">Shoot tissue taken approximately 20 cm above the soil surface</tissue>
    </source>
</reference>